<evidence type="ECO:0000313" key="1">
    <source>
        <dbReference type="EMBL" id="KAK1141003.1"/>
    </source>
</evidence>
<dbReference type="EMBL" id="JAOPJF010000071">
    <property type="protein sequence ID" value="KAK1141003.1"/>
    <property type="molecule type" value="Genomic_DNA"/>
</dbReference>
<sequence>MSPTLKAQTKSSAAILKNLEVAIKEALQLSNALNSFGDLQSENKKLQQQLEVAETSIKEKDLQLQERGKEISSIFENFEKRCHEWSKKEEGLKNQLQHIQAESDKRMRRNQEALSRKHQEHNADLIQLERQLNDQITISSGLKSRLEETETCLQHLKDDIGVGELRPAFIQEIENLEDSLQGLCERFFTDLPLPSHQGDNRMVAQRPGSFRRASQLSPIIVSSVYPRPLVAQAIIAEHLSTEIFSQLYMASPVSRISMGEAIQRSNEIQPQQKAILRSLFFKAFSTEEKRLQDDIAGLVSTDVLEELEPLLSRQEVGAFQEELKDFLLSAVRLWDTLALSWNYRPNDYHS</sequence>
<gene>
    <name evidence="1" type="ORF">N8T08_009660</name>
</gene>
<comment type="caution">
    <text evidence="1">The sequence shown here is derived from an EMBL/GenBank/DDBJ whole genome shotgun (WGS) entry which is preliminary data.</text>
</comment>
<name>A0ACC3ATT6_9EURO</name>
<proteinExistence type="predicted"/>
<protein>
    <submittedName>
        <fullName evidence="1">Uncharacterized protein</fullName>
    </submittedName>
</protein>
<organism evidence="1 2">
    <name type="scientific">Aspergillus melleus</name>
    <dbReference type="NCBI Taxonomy" id="138277"/>
    <lineage>
        <taxon>Eukaryota</taxon>
        <taxon>Fungi</taxon>
        <taxon>Dikarya</taxon>
        <taxon>Ascomycota</taxon>
        <taxon>Pezizomycotina</taxon>
        <taxon>Eurotiomycetes</taxon>
        <taxon>Eurotiomycetidae</taxon>
        <taxon>Eurotiales</taxon>
        <taxon>Aspergillaceae</taxon>
        <taxon>Aspergillus</taxon>
        <taxon>Aspergillus subgen. Circumdati</taxon>
    </lineage>
</organism>
<reference evidence="1 2" key="1">
    <citation type="journal article" date="2023" name="ACS Omega">
        <title>Identification of the Neoaspergillic Acid Biosynthesis Gene Cluster by Establishing an In Vitro CRISPR-Ribonucleoprotein Genetic System in Aspergillus melleus.</title>
        <authorList>
            <person name="Yuan B."/>
            <person name="Grau M.F."/>
            <person name="Murata R.M."/>
            <person name="Torok T."/>
            <person name="Venkateswaran K."/>
            <person name="Stajich J.E."/>
            <person name="Wang C.C.C."/>
        </authorList>
    </citation>
    <scope>NUCLEOTIDE SEQUENCE [LARGE SCALE GENOMIC DNA]</scope>
    <source>
        <strain evidence="1 2">IMV 1140</strain>
    </source>
</reference>
<accession>A0ACC3ATT6</accession>
<evidence type="ECO:0000313" key="2">
    <source>
        <dbReference type="Proteomes" id="UP001177260"/>
    </source>
</evidence>
<dbReference type="Proteomes" id="UP001177260">
    <property type="component" value="Unassembled WGS sequence"/>
</dbReference>
<keyword evidence="2" id="KW-1185">Reference proteome</keyword>